<dbReference type="Proteomes" id="UP000294257">
    <property type="component" value="Unassembled WGS sequence"/>
</dbReference>
<evidence type="ECO:0000313" key="2">
    <source>
        <dbReference type="Proteomes" id="UP000294257"/>
    </source>
</evidence>
<comment type="caution">
    <text evidence="1">The sequence shown here is derived from an EMBL/GenBank/DDBJ whole genome shotgun (WGS) entry which is preliminary data.</text>
</comment>
<keyword evidence="2" id="KW-1185">Reference proteome</keyword>
<accession>A0A4Q7KMZ2</accession>
<dbReference type="Pfam" id="PF19381">
    <property type="entry name" value="DUF5956"/>
    <property type="match status" value="1"/>
</dbReference>
<protein>
    <submittedName>
        <fullName evidence="1">Uncharacterized protein</fullName>
    </submittedName>
</protein>
<dbReference type="AlphaFoldDB" id="A0A4Q7KMZ2"/>
<organism evidence="1 2">
    <name type="scientific">Herbihabitans rhizosphaerae</name>
    <dbReference type="NCBI Taxonomy" id="1872711"/>
    <lineage>
        <taxon>Bacteria</taxon>
        <taxon>Bacillati</taxon>
        <taxon>Actinomycetota</taxon>
        <taxon>Actinomycetes</taxon>
        <taxon>Pseudonocardiales</taxon>
        <taxon>Pseudonocardiaceae</taxon>
        <taxon>Herbihabitans</taxon>
    </lineage>
</organism>
<gene>
    <name evidence="1" type="ORF">EV193_106216</name>
</gene>
<reference evidence="1 2" key="1">
    <citation type="submission" date="2019-02" db="EMBL/GenBank/DDBJ databases">
        <title>Genomic Encyclopedia of Type Strains, Phase IV (KMG-IV): sequencing the most valuable type-strain genomes for metagenomic binning, comparative biology and taxonomic classification.</title>
        <authorList>
            <person name="Goeker M."/>
        </authorList>
    </citation>
    <scope>NUCLEOTIDE SEQUENCE [LARGE SCALE GENOMIC DNA]</scope>
    <source>
        <strain evidence="1 2">DSM 101727</strain>
    </source>
</reference>
<name>A0A4Q7KMZ2_9PSEU</name>
<dbReference type="InterPro" id="IPR046000">
    <property type="entry name" value="DUF5956"/>
</dbReference>
<proteinExistence type="predicted"/>
<sequence length="157" mass="17960">MKIVTVYGWHEIPLIDEKPVIEDDTPGDRIVSINGKRYIELPDNSYQLLFAWFAGPRHACRTVDDSVHAAMVTMTRFRERREDLRLVDDIVNSSLSRHGLPPRPCGYVWYVELPDKLTPDDVWCAVRLDCRPGVILDPLLTSAAMRDAVSELYGDDF</sequence>
<evidence type="ECO:0000313" key="1">
    <source>
        <dbReference type="EMBL" id="RZS36981.1"/>
    </source>
</evidence>
<dbReference type="EMBL" id="SGWQ01000006">
    <property type="protein sequence ID" value="RZS36981.1"/>
    <property type="molecule type" value="Genomic_DNA"/>
</dbReference>